<reference evidence="2" key="1">
    <citation type="submission" date="2020-04" db="EMBL/GenBank/DDBJ databases">
        <title>Genome Assembly and Annotation of Botryosphaeria dothidea sdau 11-99, a Latent Pathogen of Apple Fruit Ring Rot in China.</title>
        <authorList>
            <person name="Yu C."/>
            <person name="Diao Y."/>
            <person name="Lu Q."/>
            <person name="Zhao J."/>
            <person name="Cui S."/>
            <person name="Peng C."/>
            <person name="He B."/>
            <person name="Liu H."/>
        </authorList>
    </citation>
    <scope>NUCLEOTIDE SEQUENCE [LARGE SCALE GENOMIC DNA]</scope>
    <source>
        <strain evidence="2">Sdau11-99</strain>
    </source>
</reference>
<protein>
    <recommendedName>
        <fullName evidence="4">Retrotransposon gag protein</fullName>
    </recommendedName>
</protein>
<feature type="region of interest" description="Disordered" evidence="1">
    <location>
        <begin position="242"/>
        <end position="302"/>
    </location>
</feature>
<organism evidence="2 3">
    <name type="scientific">Botryosphaeria dothidea</name>
    <dbReference type="NCBI Taxonomy" id="55169"/>
    <lineage>
        <taxon>Eukaryota</taxon>
        <taxon>Fungi</taxon>
        <taxon>Dikarya</taxon>
        <taxon>Ascomycota</taxon>
        <taxon>Pezizomycotina</taxon>
        <taxon>Dothideomycetes</taxon>
        <taxon>Dothideomycetes incertae sedis</taxon>
        <taxon>Botryosphaeriales</taxon>
        <taxon>Botryosphaeriaceae</taxon>
        <taxon>Botryosphaeria</taxon>
    </lineage>
</organism>
<accession>A0A8H4IZ03</accession>
<evidence type="ECO:0000313" key="2">
    <source>
        <dbReference type="EMBL" id="KAF4310005.1"/>
    </source>
</evidence>
<proteinExistence type="predicted"/>
<dbReference type="AlphaFoldDB" id="A0A8H4IZ03"/>
<keyword evidence="3" id="KW-1185">Reference proteome</keyword>
<feature type="region of interest" description="Disordered" evidence="1">
    <location>
        <begin position="314"/>
        <end position="354"/>
    </location>
</feature>
<dbReference type="Proteomes" id="UP000572817">
    <property type="component" value="Unassembled WGS sequence"/>
</dbReference>
<evidence type="ECO:0000313" key="3">
    <source>
        <dbReference type="Proteomes" id="UP000572817"/>
    </source>
</evidence>
<name>A0A8H4IZ03_9PEZI</name>
<gene>
    <name evidence="2" type="ORF">GTA08_BOTSDO02821</name>
</gene>
<feature type="compositionally biased region" description="Basic and acidic residues" evidence="1">
    <location>
        <begin position="286"/>
        <end position="302"/>
    </location>
</feature>
<feature type="region of interest" description="Disordered" evidence="1">
    <location>
        <begin position="33"/>
        <end position="88"/>
    </location>
</feature>
<sequence>MTPEDQQQIQEPREIAQLLQQIMAQISTLTTKVGQLEKGQETPENGNEDTQLPSPKLSGKTSGSISTSASDTVEGKPTKNLGPLAEFSGNRDELEPWIAQAQAKLAVDYTSCTEATNMTAQCLLDQLRLSFGDPHRQEKAQRKLHKLRQTNKPFMEHFTEFRKLVLEAGGTNWPDEILKAYLEAGLSQELQRSMIGLGSTSQSFEDYCTELKRVSNQLEAFNLRNIGKKPQQGWQQDWWRGQNKVGSAGSTGRQSGSKPKPTTPQQDKMDWEPTGPARAAQGRRVKWVDEQEMQKRKDEGRCLRCGDSRHRVAQCPWLPPRRPARLAKPTQQEEHVGPELEDLEDESSSQQSEN</sequence>
<comment type="caution">
    <text evidence="2">The sequence shown here is derived from an EMBL/GenBank/DDBJ whole genome shotgun (WGS) entry which is preliminary data.</text>
</comment>
<evidence type="ECO:0000256" key="1">
    <source>
        <dbReference type="SAM" id="MobiDB-lite"/>
    </source>
</evidence>
<dbReference type="OrthoDB" id="3495704at2759"/>
<dbReference type="EMBL" id="WWBZ02000016">
    <property type="protein sequence ID" value="KAF4310005.1"/>
    <property type="molecule type" value="Genomic_DNA"/>
</dbReference>
<feature type="compositionally biased region" description="Polar residues" evidence="1">
    <location>
        <begin position="244"/>
        <end position="257"/>
    </location>
</feature>
<feature type="compositionally biased region" description="Polar residues" evidence="1">
    <location>
        <begin position="42"/>
        <end position="71"/>
    </location>
</feature>
<evidence type="ECO:0008006" key="4">
    <source>
        <dbReference type="Google" id="ProtNLM"/>
    </source>
</evidence>